<reference evidence="3" key="1">
    <citation type="submission" date="2021-02" db="EMBL/GenBank/DDBJ databases">
        <authorList>
            <person name="Nowell W R."/>
        </authorList>
    </citation>
    <scope>NUCLEOTIDE SEQUENCE</scope>
</reference>
<evidence type="ECO:0000313" key="3">
    <source>
        <dbReference type="EMBL" id="CAF1147742.1"/>
    </source>
</evidence>
<accession>A0A814SKM9</accession>
<dbReference type="Proteomes" id="UP000663829">
    <property type="component" value="Unassembled WGS sequence"/>
</dbReference>
<keyword evidence="5" id="KW-1185">Reference proteome</keyword>
<dbReference type="OrthoDB" id="10032104at2759"/>
<name>A0A814SKM9_9BILA</name>
<dbReference type="EMBL" id="CAJNOQ010006798">
    <property type="protein sequence ID" value="CAF1147742.1"/>
    <property type="molecule type" value="Genomic_DNA"/>
</dbReference>
<dbReference type="InterPro" id="IPR016181">
    <property type="entry name" value="Acyl_CoA_acyltransferase"/>
</dbReference>
<dbReference type="Pfam" id="PF00583">
    <property type="entry name" value="Acetyltransf_1"/>
    <property type="match status" value="1"/>
</dbReference>
<gene>
    <name evidence="3" type="ORF">GPM918_LOCUS21019</name>
    <name evidence="4" type="ORF">SRO942_LOCUS21017</name>
</gene>
<dbReference type="Gene3D" id="3.40.630.30">
    <property type="match status" value="1"/>
</dbReference>
<dbReference type="PANTHER" id="PTHR13947:SF37">
    <property type="entry name" value="LD18367P"/>
    <property type="match status" value="1"/>
</dbReference>
<proteinExistence type="predicted"/>
<feature type="domain" description="N-acetyltransferase" evidence="2">
    <location>
        <begin position="8"/>
        <end position="181"/>
    </location>
</feature>
<dbReference type="CDD" id="cd04301">
    <property type="entry name" value="NAT_SF"/>
    <property type="match status" value="1"/>
</dbReference>
<organism evidence="3 5">
    <name type="scientific">Didymodactylos carnosus</name>
    <dbReference type="NCBI Taxonomy" id="1234261"/>
    <lineage>
        <taxon>Eukaryota</taxon>
        <taxon>Metazoa</taxon>
        <taxon>Spiralia</taxon>
        <taxon>Gnathifera</taxon>
        <taxon>Rotifera</taxon>
        <taxon>Eurotatoria</taxon>
        <taxon>Bdelloidea</taxon>
        <taxon>Philodinida</taxon>
        <taxon>Philodinidae</taxon>
        <taxon>Didymodactylos</taxon>
    </lineage>
</organism>
<dbReference type="PROSITE" id="PS51186">
    <property type="entry name" value="GNAT"/>
    <property type="match status" value="1"/>
</dbReference>
<dbReference type="PANTHER" id="PTHR13947">
    <property type="entry name" value="GNAT FAMILY N-ACETYLTRANSFERASE"/>
    <property type="match status" value="1"/>
</dbReference>
<keyword evidence="1" id="KW-0808">Transferase</keyword>
<sequence length="225" mass="25719">MSLNNGDILIHSFQPNDIPQCLNITRGVYAKYCPEDGYVEKVFATDMADIEKNYLNIKGGHWWVARTMVDNTVVGQVGIQPLSVGNQKCYQAELANPHYLHIHPDQICELRRMAVIPAYQKQRVGFKLLHTLIEFAQSNDYKAIHLTTLGTMTSACKFYARCGFTKGKVEQYVVAESKNGDTKVKYLKSTVFEHSSSLTEDDVRLYSLPISESKRLYVQHYWMLL</sequence>
<dbReference type="AlphaFoldDB" id="A0A814SKM9"/>
<protein>
    <recommendedName>
        <fullName evidence="2">N-acetyltransferase domain-containing protein</fullName>
    </recommendedName>
</protein>
<evidence type="ECO:0000313" key="4">
    <source>
        <dbReference type="EMBL" id="CAF3911370.1"/>
    </source>
</evidence>
<comment type="caution">
    <text evidence="3">The sequence shown here is derived from an EMBL/GenBank/DDBJ whole genome shotgun (WGS) entry which is preliminary data.</text>
</comment>
<evidence type="ECO:0000313" key="5">
    <source>
        <dbReference type="Proteomes" id="UP000663829"/>
    </source>
</evidence>
<dbReference type="SUPFAM" id="SSF55729">
    <property type="entry name" value="Acyl-CoA N-acyltransferases (Nat)"/>
    <property type="match status" value="1"/>
</dbReference>
<dbReference type="InterPro" id="IPR050769">
    <property type="entry name" value="NAT_camello-type"/>
</dbReference>
<dbReference type="InterPro" id="IPR000182">
    <property type="entry name" value="GNAT_dom"/>
</dbReference>
<dbReference type="Proteomes" id="UP000681722">
    <property type="component" value="Unassembled WGS sequence"/>
</dbReference>
<evidence type="ECO:0000256" key="1">
    <source>
        <dbReference type="ARBA" id="ARBA00022679"/>
    </source>
</evidence>
<evidence type="ECO:0000259" key="2">
    <source>
        <dbReference type="PROSITE" id="PS51186"/>
    </source>
</evidence>
<dbReference type="GO" id="GO:0008080">
    <property type="term" value="F:N-acetyltransferase activity"/>
    <property type="evidence" value="ECO:0007669"/>
    <property type="project" value="InterPro"/>
</dbReference>
<dbReference type="EMBL" id="CAJOBC010006799">
    <property type="protein sequence ID" value="CAF3911370.1"/>
    <property type="molecule type" value="Genomic_DNA"/>
</dbReference>